<dbReference type="PANTHER" id="PTHR10424">
    <property type="entry name" value="VIRAL ENVELOPE PROTEIN"/>
    <property type="match status" value="1"/>
</dbReference>
<feature type="transmembrane region" description="Helical" evidence="1">
    <location>
        <begin position="223"/>
        <end position="243"/>
    </location>
</feature>
<reference evidence="2" key="3">
    <citation type="submission" date="2025-09" db="UniProtKB">
        <authorList>
            <consortium name="Ensembl"/>
        </authorList>
    </citation>
    <scope>IDENTIFICATION</scope>
    <source>
        <strain evidence="2">Guanapo</strain>
    </source>
</reference>
<keyword evidence="1" id="KW-1133">Transmembrane helix</keyword>
<dbReference type="Ensembl" id="ENSPRET00000020203.1">
    <property type="protein sequence ID" value="ENSPREP00000019991.1"/>
    <property type="gene ID" value="ENSPREG00000013524.1"/>
</dbReference>
<dbReference type="SUPFAM" id="SSF58069">
    <property type="entry name" value="Virus ectodomain"/>
    <property type="match status" value="1"/>
</dbReference>
<feature type="transmembrane region" description="Helical" evidence="1">
    <location>
        <begin position="418"/>
        <end position="451"/>
    </location>
</feature>
<dbReference type="PANTHER" id="PTHR10424:SF80">
    <property type="entry name" value="ENVELOPE GLYCOPROTEIN"/>
    <property type="match status" value="1"/>
</dbReference>
<feature type="transmembrane region" description="Helical" evidence="1">
    <location>
        <begin position="471"/>
        <end position="489"/>
    </location>
</feature>
<dbReference type="CDD" id="cd09951">
    <property type="entry name" value="HERV-Rb-like_HR1-HR2"/>
    <property type="match status" value="1"/>
</dbReference>
<reference evidence="2" key="2">
    <citation type="submission" date="2025-08" db="UniProtKB">
        <authorList>
            <consortium name="Ensembl"/>
        </authorList>
    </citation>
    <scope>IDENTIFICATION</scope>
    <source>
        <strain evidence="2">Guanapo</strain>
    </source>
</reference>
<dbReference type="Proteomes" id="UP000242638">
    <property type="component" value="Unassembled WGS sequence"/>
</dbReference>
<dbReference type="AlphaFoldDB" id="A0A3P9PDI1"/>
<name>A0A3P9PDI1_POERE</name>
<evidence type="ECO:0000313" key="2">
    <source>
        <dbReference type="Ensembl" id="ENSPREP00000019991.1"/>
    </source>
</evidence>
<dbReference type="Gene3D" id="1.10.287.210">
    <property type="match status" value="1"/>
</dbReference>
<dbReference type="OMA" id="YTEPANC"/>
<dbReference type="InterPro" id="IPR018154">
    <property type="entry name" value="TLV/ENV_coat_polyprotein"/>
</dbReference>
<accession>A0A3P9PDI1</accession>
<proteinExistence type="predicted"/>
<protein>
    <submittedName>
        <fullName evidence="2">Uncharacterized protein</fullName>
    </submittedName>
</protein>
<dbReference type="STRING" id="8081.ENSPREP00000019991"/>
<sequence>ELNYTLGTLTNFQIDLCEVTRRCWSTPRSWQKTSVYLWSPPYMIKIHFGVIKINLVRPGGEEEMENQVPDQYAAKMGYTAVAPLGIIQTTTGYKDRNLCMVQTAKETNIGNCIACATARPHLYTEPAPLHWEDSWGFNCMLRLTSEANPVNCTVLAKIYPPINNYTQTGTFIPVKCKGLYVCFNFTHLKPDFNLGQIPSDLSSAGLYCFCGGDRLYVRIPPKTVGVCAMTHLAAPLMVLISLTRRNKRQVRHKRSAIAFDLTTNSPTYIDVIGVPRGVPDQYKLADQIAAGFENLPVISTLFPVTTNKNVDRINYVHYNVLRLANLTRDAVEGLKDQLAPTSLMTIQNRMALDMLLAEKGGVCFMFLESCCTFIPNNTAPDGSVTKALEGLRILSKTMHENSDIDGGLDRWFGKYKGIVMSLVVSVATFVAIVVTCGCCCVPCSCSLIILLITVSIEKGSSGPRAPPPYQMLFFFICLFIQQFFICRLTE</sequence>
<keyword evidence="1" id="KW-0472">Membrane</keyword>
<reference evidence="3" key="1">
    <citation type="submission" date="2013-11" db="EMBL/GenBank/DDBJ databases">
        <title>The genomic landscape of the Guanapo guppy.</title>
        <authorList>
            <person name="Kuenstner A."/>
            <person name="Dreyer C."/>
        </authorList>
    </citation>
    <scope>NUCLEOTIDE SEQUENCE</scope>
    <source>
        <strain evidence="3">Guanapo</strain>
    </source>
</reference>
<dbReference type="Pfam" id="PF00429">
    <property type="entry name" value="TLV_coat"/>
    <property type="match status" value="1"/>
</dbReference>
<keyword evidence="3" id="KW-1185">Reference proteome</keyword>
<dbReference type="GeneTree" id="ENSGT00530000064449"/>
<keyword evidence="1" id="KW-0812">Transmembrane</keyword>
<evidence type="ECO:0000256" key="1">
    <source>
        <dbReference type="SAM" id="Phobius"/>
    </source>
</evidence>
<organism evidence="2 3">
    <name type="scientific">Poecilia reticulata</name>
    <name type="common">Guppy</name>
    <name type="synonym">Acanthophacelus reticulatus</name>
    <dbReference type="NCBI Taxonomy" id="8081"/>
    <lineage>
        <taxon>Eukaryota</taxon>
        <taxon>Metazoa</taxon>
        <taxon>Chordata</taxon>
        <taxon>Craniata</taxon>
        <taxon>Vertebrata</taxon>
        <taxon>Euteleostomi</taxon>
        <taxon>Actinopterygii</taxon>
        <taxon>Neopterygii</taxon>
        <taxon>Teleostei</taxon>
        <taxon>Neoteleostei</taxon>
        <taxon>Acanthomorphata</taxon>
        <taxon>Ovalentaria</taxon>
        <taxon>Atherinomorphae</taxon>
        <taxon>Cyprinodontiformes</taxon>
        <taxon>Poeciliidae</taxon>
        <taxon>Poeciliinae</taxon>
        <taxon>Poecilia</taxon>
    </lineage>
</organism>
<evidence type="ECO:0000313" key="3">
    <source>
        <dbReference type="Proteomes" id="UP000242638"/>
    </source>
</evidence>